<name>A0ABM8ADG8_9DEIO</name>
<gene>
    <name evidence="2" type="ORF">DAETH_16470</name>
</gene>
<dbReference type="EMBL" id="AP026560">
    <property type="protein sequence ID" value="BDP41678.1"/>
    <property type="molecule type" value="Genomic_DNA"/>
</dbReference>
<evidence type="ECO:0000256" key="1">
    <source>
        <dbReference type="SAM" id="MobiDB-lite"/>
    </source>
</evidence>
<evidence type="ECO:0000313" key="2">
    <source>
        <dbReference type="EMBL" id="BDP41678.1"/>
    </source>
</evidence>
<keyword evidence="3" id="KW-1185">Reference proteome</keyword>
<dbReference type="SUPFAM" id="SSF56112">
    <property type="entry name" value="Protein kinase-like (PK-like)"/>
    <property type="match status" value="1"/>
</dbReference>
<evidence type="ECO:0000313" key="3">
    <source>
        <dbReference type="Proteomes" id="UP001064971"/>
    </source>
</evidence>
<organism evidence="2 3">
    <name type="scientific">Deinococcus aetherius</name>
    <dbReference type="NCBI Taxonomy" id="200252"/>
    <lineage>
        <taxon>Bacteria</taxon>
        <taxon>Thermotogati</taxon>
        <taxon>Deinococcota</taxon>
        <taxon>Deinococci</taxon>
        <taxon>Deinococcales</taxon>
        <taxon>Deinococcaceae</taxon>
        <taxon>Deinococcus</taxon>
    </lineage>
</organism>
<feature type="region of interest" description="Disordered" evidence="1">
    <location>
        <begin position="1"/>
        <end position="24"/>
    </location>
</feature>
<feature type="compositionally biased region" description="Gly residues" evidence="1">
    <location>
        <begin position="1"/>
        <end position="10"/>
    </location>
</feature>
<dbReference type="RefSeq" id="WP_264774415.1">
    <property type="nucleotide sequence ID" value="NZ_AP026560.1"/>
</dbReference>
<dbReference type="InterPro" id="IPR011009">
    <property type="entry name" value="Kinase-like_dom_sf"/>
</dbReference>
<sequence>MAAAGRGGHVVGERSAVSSQPSAGDLTRALGVTELNAGDSSRASHVWRVEMPGGPVIVRRPWWTSPDVSPFMLGLTRLFGADPRDLGAVSVTYDRWRAVGAWAVPEVLGLAEFRGSPALVVEFVVGEPPRELREADAAELGRRVARIHGHASNAFGDVTGRTRFPLADFYPRALDVVREVASHFDPEAWAPHWPEVEAAFTAVPSPTHAVPMLLGWAGTQFVWREGQPFALVDVEASALAPPELDLCLWELLLTPEGAQHFQAGYAEHLPFPDLGPHRAACRLILRTLEVEGSPPLPEWLALPPFFSLTADS</sequence>
<dbReference type="Proteomes" id="UP001064971">
    <property type="component" value="Chromosome"/>
</dbReference>
<evidence type="ECO:0008006" key="4">
    <source>
        <dbReference type="Google" id="ProtNLM"/>
    </source>
</evidence>
<accession>A0ABM8ADG8</accession>
<proteinExistence type="predicted"/>
<reference evidence="2" key="1">
    <citation type="submission" date="2022-07" db="EMBL/GenBank/DDBJ databases">
        <title>Complete Genome Sequence of the Radioresistant Bacterium Deinococcus aetherius ST0316, Isolated from the Air Dust collected in Lower Stratosphere above Japan.</title>
        <authorList>
            <person name="Satoh K."/>
            <person name="Hagiwara K."/>
            <person name="Katsumata K."/>
            <person name="Kubo A."/>
            <person name="Yokobori S."/>
            <person name="Yamagishi A."/>
            <person name="Oono Y."/>
            <person name="Narumi I."/>
        </authorList>
    </citation>
    <scope>NUCLEOTIDE SEQUENCE</scope>
    <source>
        <strain evidence="2">ST0316</strain>
    </source>
</reference>
<protein>
    <recommendedName>
        <fullName evidence="4">Aminoglycoside phosphotransferase domain-containing protein</fullName>
    </recommendedName>
</protein>